<organism evidence="2">
    <name type="scientific">Candidatus Kentrum sp. DK</name>
    <dbReference type="NCBI Taxonomy" id="2126562"/>
    <lineage>
        <taxon>Bacteria</taxon>
        <taxon>Pseudomonadati</taxon>
        <taxon>Pseudomonadota</taxon>
        <taxon>Gammaproteobacteria</taxon>
        <taxon>Candidatus Kentrum</taxon>
    </lineage>
</organism>
<evidence type="ECO:0000313" key="1">
    <source>
        <dbReference type="EMBL" id="VFJ45892.1"/>
    </source>
</evidence>
<protein>
    <submittedName>
        <fullName evidence="2">Uncharacterized protein</fullName>
    </submittedName>
</protein>
<dbReference type="EMBL" id="CAADEY010000013">
    <property type="protein sequence ID" value="VFJ45892.1"/>
    <property type="molecule type" value="Genomic_DNA"/>
</dbReference>
<evidence type="ECO:0000313" key="2">
    <source>
        <dbReference type="EMBL" id="VFJ47604.1"/>
    </source>
</evidence>
<name>A0A450S6R5_9GAMM</name>
<proteinExistence type="predicted"/>
<dbReference type="EMBL" id="CAADEX010000017">
    <property type="protein sequence ID" value="VFJ47604.1"/>
    <property type="molecule type" value="Genomic_DNA"/>
</dbReference>
<dbReference type="AlphaFoldDB" id="A0A450S6R5"/>
<gene>
    <name evidence="2" type="ORF">BECKDK2373B_GA0170837_101747</name>
    <name evidence="1" type="ORF">BECKDK2373C_GA0170839_101310</name>
</gene>
<sequence length="73" mass="8164">MSIYTRESAPSGYCLAEPIVPYNAAPNPPSENRRSKDQVNSVDISRWIGSAKGCFGSVKAVDDYIRRERNAWD</sequence>
<accession>A0A450S6R5</accession>
<reference evidence="2" key="1">
    <citation type="submission" date="2019-02" db="EMBL/GenBank/DDBJ databases">
        <authorList>
            <person name="Gruber-Vodicka R. H."/>
            <person name="Seah K. B. B."/>
        </authorList>
    </citation>
    <scope>NUCLEOTIDE SEQUENCE</scope>
    <source>
        <strain evidence="1">BECK_DK161</strain>
        <strain evidence="2">BECK_DK47</strain>
    </source>
</reference>